<evidence type="ECO:0000256" key="1">
    <source>
        <dbReference type="SAM" id="Phobius"/>
    </source>
</evidence>
<accession>A0A250JG17</accession>
<dbReference type="Proteomes" id="UP000217257">
    <property type="component" value="Chromosome"/>
</dbReference>
<evidence type="ECO:0000313" key="2">
    <source>
        <dbReference type="EMBL" id="ATB42412.1"/>
    </source>
</evidence>
<sequence length="58" mass="6389">MPLVAIIYVLLCLLVGVLGRERRSMGLWGWFFFSLLLTPLVGAITLLLLGPVAPPPQR</sequence>
<feature type="transmembrane region" description="Helical" evidence="1">
    <location>
        <begin position="29"/>
        <end position="49"/>
    </location>
</feature>
<protein>
    <submittedName>
        <fullName evidence="2">Uncharacterized protein</fullName>
    </submittedName>
</protein>
<keyword evidence="1" id="KW-0472">Membrane</keyword>
<dbReference type="AlphaFoldDB" id="A0A250JG17"/>
<keyword evidence="1" id="KW-0812">Transmembrane</keyword>
<organism evidence="2 3">
    <name type="scientific">Cystobacter fuscus</name>
    <dbReference type="NCBI Taxonomy" id="43"/>
    <lineage>
        <taxon>Bacteria</taxon>
        <taxon>Pseudomonadati</taxon>
        <taxon>Myxococcota</taxon>
        <taxon>Myxococcia</taxon>
        <taxon>Myxococcales</taxon>
        <taxon>Cystobacterineae</taxon>
        <taxon>Archangiaceae</taxon>
        <taxon>Cystobacter</taxon>
    </lineage>
</organism>
<keyword evidence="1" id="KW-1133">Transmembrane helix</keyword>
<dbReference type="EMBL" id="CP022098">
    <property type="protein sequence ID" value="ATB42412.1"/>
    <property type="molecule type" value="Genomic_DNA"/>
</dbReference>
<gene>
    <name evidence="2" type="ORF">CYFUS_007890</name>
</gene>
<evidence type="ECO:0000313" key="3">
    <source>
        <dbReference type="Proteomes" id="UP000217257"/>
    </source>
</evidence>
<reference evidence="2 3" key="1">
    <citation type="submission" date="2017-06" db="EMBL/GenBank/DDBJ databases">
        <title>Sequencing and comparative analysis of myxobacterial genomes.</title>
        <authorList>
            <person name="Rupp O."/>
            <person name="Goesmann A."/>
            <person name="Sogaard-Andersen L."/>
        </authorList>
    </citation>
    <scope>NUCLEOTIDE SEQUENCE [LARGE SCALE GENOMIC DNA]</scope>
    <source>
        <strain evidence="2 3">DSM 52655</strain>
    </source>
</reference>
<dbReference type="RefSeq" id="WP_198316305.1">
    <property type="nucleotide sequence ID" value="NZ_CP022098.1"/>
</dbReference>
<name>A0A250JG17_9BACT</name>
<proteinExistence type="predicted"/>
<dbReference type="KEGG" id="cfus:CYFUS_007890"/>